<evidence type="ECO:0000256" key="7">
    <source>
        <dbReference type="ARBA" id="ARBA00022801"/>
    </source>
</evidence>
<keyword evidence="7" id="KW-0378">Hydrolase</keyword>
<dbReference type="AlphaFoldDB" id="A0A4U7KQ84"/>
<dbReference type="GO" id="GO:0004523">
    <property type="term" value="F:RNA-DNA hybrid ribonuclease activity"/>
    <property type="evidence" value="ECO:0007669"/>
    <property type="project" value="UniProtKB-EC"/>
</dbReference>
<feature type="domain" description="RNase H type-1" evidence="8">
    <location>
        <begin position="14"/>
        <end position="164"/>
    </location>
</feature>
<dbReference type="SUPFAM" id="SSF53098">
    <property type="entry name" value="Ribonuclease H-like"/>
    <property type="match status" value="1"/>
</dbReference>
<dbReference type="InterPro" id="IPR002156">
    <property type="entry name" value="RNaseH_domain"/>
</dbReference>
<dbReference type="Pfam" id="PF00075">
    <property type="entry name" value="RNase_H"/>
    <property type="match status" value="1"/>
</dbReference>
<evidence type="ECO:0000313" key="9">
    <source>
        <dbReference type="EMBL" id="TKY86520.1"/>
    </source>
</evidence>
<comment type="similarity">
    <text evidence="2">Belongs to the RNase H family.</text>
</comment>
<dbReference type="PANTHER" id="PTHR10642:SF26">
    <property type="entry name" value="RIBONUCLEASE H1"/>
    <property type="match status" value="1"/>
</dbReference>
<dbReference type="KEGG" id="sgra:EX895_004669"/>
<evidence type="ECO:0000256" key="2">
    <source>
        <dbReference type="ARBA" id="ARBA00005300"/>
    </source>
</evidence>
<comment type="catalytic activity">
    <reaction evidence="1">
        <text>Endonucleolytic cleavage to 5'-phosphomonoester.</text>
        <dbReference type="EC" id="3.1.26.4"/>
    </reaction>
</comment>
<evidence type="ECO:0000256" key="5">
    <source>
        <dbReference type="ARBA" id="ARBA00022723"/>
    </source>
</evidence>
<dbReference type="InterPro" id="IPR050092">
    <property type="entry name" value="RNase_H"/>
</dbReference>
<sequence>MRNFDEWEIRPETYRKYIFVFCDGACIGNGRPGARAGYGVVFADPKLRHCIEAERLHDGPQTNSRAEILALIRSAKLAPDDGRQVVIFSDSQYAMNCVVRWLDRWRCNGWRNTKGGIVANQDLIEKLAEALDEHRVRPVLQYIKGHSGHQWNDMADAYAKAACRYDS</sequence>
<dbReference type="InterPro" id="IPR036397">
    <property type="entry name" value="RNaseH_sf"/>
</dbReference>
<evidence type="ECO:0000256" key="1">
    <source>
        <dbReference type="ARBA" id="ARBA00000077"/>
    </source>
</evidence>
<dbReference type="EMBL" id="SRRM01000017">
    <property type="protein sequence ID" value="TKY86520.1"/>
    <property type="molecule type" value="Genomic_DNA"/>
</dbReference>
<name>A0A4U7KQ84_9BASI</name>
<dbReference type="RefSeq" id="XP_029738505.1">
    <property type="nucleotide sequence ID" value="XM_029885263.1"/>
</dbReference>
<evidence type="ECO:0000256" key="3">
    <source>
        <dbReference type="ARBA" id="ARBA00012180"/>
    </source>
</evidence>
<dbReference type="GO" id="GO:0046872">
    <property type="term" value="F:metal ion binding"/>
    <property type="evidence" value="ECO:0007669"/>
    <property type="project" value="UniProtKB-KW"/>
</dbReference>
<keyword evidence="5" id="KW-0479">Metal-binding</keyword>
<dbReference type="OrthoDB" id="245563at2759"/>
<protein>
    <recommendedName>
        <fullName evidence="3">ribonuclease H</fullName>
        <ecNumber evidence="3">3.1.26.4</ecNumber>
    </recommendedName>
</protein>
<evidence type="ECO:0000256" key="4">
    <source>
        <dbReference type="ARBA" id="ARBA00022722"/>
    </source>
</evidence>
<evidence type="ECO:0000259" key="8">
    <source>
        <dbReference type="PROSITE" id="PS50879"/>
    </source>
</evidence>
<evidence type="ECO:0000256" key="6">
    <source>
        <dbReference type="ARBA" id="ARBA00022759"/>
    </source>
</evidence>
<dbReference type="InterPro" id="IPR012337">
    <property type="entry name" value="RNaseH-like_sf"/>
</dbReference>
<evidence type="ECO:0000313" key="10">
    <source>
        <dbReference type="Proteomes" id="UP000306050"/>
    </source>
</evidence>
<dbReference type="GO" id="GO:0003676">
    <property type="term" value="F:nucleic acid binding"/>
    <property type="evidence" value="ECO:0007669"/>
    <property type="project" value="InterPro"/>
</dbReference>
<keyword evidence="6" id="KW-0255">Endonuclease</keyword>
<reference evidence="9 10" key="1">
    <citation type="submission" date="2019-05" db="EMBL/GenBank/DDBJ databases">
        <title>Sporisorium graminicola CBS 10092 draft sequencing and annotation.</title>
        <authorList>
            <person name="Solano-Gonzalez S."/>
            <person name="Caddick M.X."/>
            <person name="Darby A."/>
        </authorList>
    </citation>
    <scope>NUCLEOTIDE SEQUENCE [LARGE SCALE GENOMIC DNA]</scope>
    <source>
        <strain evidence="9 10">CBS 10092</strain>
    </source>
</reference>
<gene>
    <name evidence="9" type="ORF">EX895_004669</name>
</gene>
<keyword evidence="4" id="KW-0540">Nuclease</keyword>
<dbReference type="CDD" id="cd09280">
    <property type="entry name" value="RNase_HI_eukaryote_like"/>
    <property type="match status" value="1"/>
</dbReference>
<organism evidence="9 10">
    <name type="scientific">Sporisorium graminicola</name>
    <dbReference type="NCBI Taxonomy" id="280036"/>
    <lineage>
        <taxon>Eukaryota</taxon>
        <taxon>Fungi</taxon>
        <taxon>Dikarya</taxon>
        <taxon>Basidiomycota</taxon>
        <taxon>Ustilaginomycotina</taxon>
        <taxon>Ustilaginomycetes</taxon>
        <taxon>Ustilaginales</taxon>
        <taxon>Ustilaginaceae</taxon>
        <taxon>Sporisorium</taxon>
    </lineage>
</organism>
<dbReference type="GO" id="GO:0043137">
    <property type="term" value="P:DNA replication, removal of RNA primer"/>
    <property type="evidence" value="ECO:0007669"/>
    <property type="project" value="TreeGrafter"/>
</dbReference>
<keyword evidence="10" id="KW-1185">Reference proteome</keyword>
<dbReference type="GeneID" id="40727564"/>
<comment type="caution">
    <text evidence="9">The sequence shown here is derived from an EMBL/GenBank/DDBJ whole genome shotgun (WGS) entry which is preliminary data.</text>
</comment>
<dbReference type="EC" id="3.1.26.4" evidence="3"/>
<dbReference type="PANTHER" id="PTHR10642">
    <property type="entry name" value="RIBONUCLEASE H1"/>
    <property type="match status" value="1"/>
</dbReference>
<dbReference type="PROSITE" id="PS50879">
    <property type="entry name" value="RNASE_H_1"/>
    <property type="match status" value="1"/>
</dbReference>
<proteinExistence type="inferred from homology"/>
<dbReference type="Gene3D" id="3.30.420.10">
    <property type="entry name" value="Ribonuclease H-like superfamily/Ribonuclease H"/>
    <property type="match status" value="1"/>
</dbReference>
<accession>A0A4U7KQ84</accession>
<dbReference type="Proteomes" id="UP000306050">
    <property type="component" value="Chromosome SGRAM_4"/>
</dbReference>